<dbReference type="InterPro" id="IPR010992">
    <property type="entry name" value="IHF-like_DNA-bd_dom_sf"/>
</dbReference>
<dbReference type="RefSeq" id="WP_022021006.1">
    <property type="nucleotide sequence ID" value="NZ_CALUIP010000026.1"/>
</dbReference>
<evidence type="ECO:0000313" key="5">
    <source>
        <dbReference type="Proteomes" id="UP000717835"/>
    </source>
</evidence>
<dbReference type="SUPFAM" id="SSF47729">
    <property type="entry name" value="IHF-like DNA-binding proteins"/>
    <property type="match status" value="1"/>
</dbReference>
<reference evidence="4" key="1">
    <citation type="journal article" date="2021" name="PeerJ">
        <title>Extensive microbial diversity within the chicken gut microbiome revealed by metagenomics and culture.</title>
        <authorList>
            <person name="Gilroy R."/>
            <person name="Ravi A."/>
            <person name="Getino M."/>
            <person name="Pursley I."/>
            <person name="Horton D.L."/>
            <person name="Alikhan N.F."/>
            <person name="Baker D."/>
            <person name="Gharbi K."/>
            <person name="Hall N."/>
            <person name="Watson M."/>
            <person name="Adriaenssens E.M."/>
            <person name="Foster-Nyarko E."/>
            <person name="Jarju S."/>
            <person name="Secka A."/>
            <person name="Antonio M."/>
            <person name="Oren A."/>
            <person name="Chaudhuri R.R."/>
            <person name="La Ragione R."/>
            <person name="Hildebrand F."/>
            <person name="Pallen M.J."/>
        </authorList>
    </citation>
    <scope>NUCLEOTIDE SEQUENCE</scope>
    <source>
        <strain evidence="4">CHK55-1828</strain>
    </source>
</reference>
<evidence type="ECO:0000259" key="3">
    <source>
        <dbReference type="Pfam" id="PF18291"/>
    </source>
</evidence>
<comment type="caution">
    <text evidence="4">The sequence shown here is derived from an EMBL/GenBank/DDBJ whole genome shotgun (WGS) entry which is preliminary data.</text>
</comment>
<feature type="compositionally biased region" description="Acidic residues" evidence="2">
    <location>
        <begin position="151"/>
        <end position="160"/>
    </location>
</feature>
<evidence type="ECO:0000313" key="4">
    <source>
        <dbReference type="EMBL" id="HJF92149.1"/>
    </source>
</evidence>
<protein>
    <submittedName>
        <fullName evidence="4">DNA-binding protein</fullName>
    </submittedName>
</protein>
<evidence type="ECO:0000256" key="1">
    <source>
        <dbReference type="ARBA" id="ARBA00023125"/>
    </source>
</evidence>
<dbReference type="Proteomes" id="UP000717835">
    <property type="component" value="Unassembled WGS sequence"/>
</dbReference>
<gene>
    <name evidence="4" type="ORF">K8W02_07170</name>
</gene>
<dbReference type="EMBL" id="DYVX01000056">
    <property type="protein sequence ID" value="HJF92149.1"/>
    <property type="molecule type" value="Genomic_DNA"/>
</dbReference>
<evidence type="ECO:0000256" key="2">
    <source>
        <dbReference type="SAM" id="MobiDB-lite"/>
    </source>
</evidence>
<dbReference type="GO" id="GO:0003677">
    <property type="term" value="F:DNA binding"/>
    <property type="evidence" value="ECO:0007669"/>
    <property type="project" value="UniProtKB-KW"/>
</dbReference>
<sequence length="160" mass="16998">MILYRKVQITGENHPCKGMWYARPVINETLDLEALSKHMSKHNTPFSPGVIKGVLAEMVACIKELILDGKNVKLDDLAIFSVGIVSDHGAASAAEFKVSENVAGLKLRARATGELSNAKINLEGTLREQNEYSVEGSSTSGTPGGNSGGTGEDDQEGSPL</sequence>
<reference evidence="4" key="2">
    <citation type="submission" date="2021-09" db="EMBL/GenBank/DDBJ databases">
        <authorList>
            <person name="Gilroy R."/>
        </authorList>
    </citation>
    <scope>NUCLEOTIDE SEQUENCE</scope>
    <source>
        <strain evidence="4">CHK55-1828</strain>
    </source>
</reference>
<accession>A0A921HW76</accession>
<feature type="region of interest" description="Disordered" evidence="2">
    <location>
        <begin position="126"/>
        <end position="160"/>
    </location>
</feature>
<proteinExistence type="predicted"/>
<dbReference type="AlphaFoldDB" id="A0A921HW76"/>
<dbReference type="InterPro" id="IPR041607">
    <property type="entry name" value="HU-HIG"/>
</dbReference>
<name>A0A921HW76_9BACT</name>
<organism evidence="4 5">
    <name type="scientific">Mediterranea massiliensis</name>
    <dbReference type="NCBI Taxonomy" id="1841865"/>
    <lineage>
        <taxon>Bacteria</taxon>
        <taxon>Pseudomonadati</taxon>
        <taxon>Bacteroidota</taxon>
        <taxon>Bacteroidia</taxon>
        <taxon>Bacteroidales</taxon>
        <taxon>Bacteroidaceae</taxon>
        <taxon>Mediterranea</taxon>
    </lineage>
</organism>
<keyword evidence="1 4" id="KW-0238">DNA-binding</keyword>
<feature type="domain" description="HU" evidence="3">
    <location>
        <begin position="17"/>
        <end position="102"/>
    </location>
</feature>
<dbReference type="Pfam" id="PF18291">
    <property type="entry name" value="HU-HIG"/>
    <property type="match status" value="1"/>
</dbReference>